<feature type="compositionally biased region" description="Low complexity" evidence="1">
    <location>
        <begin position="216"/>
        <end position="234"/>
    </location>
</feature>
<dbReference type="EMBL" id="JAACJO010000008">
    <property type="protein sequence ID" value="KAF5355075.1"/>
    <property type="molecule type" value="Genomic_DNA"/>
</dbReference>
<accession>A0A8H5FZ64</accession>
<gene>
    <name evidence="3" type="ORF">D9756_005751</name>
</gene>
<comment type="caution">
    <text evidence="3">The sequence shown here is derived from an EMBL/GenBank/DDBJ whole genome shotgun (WGS) entry which is preliminary data.</text>
</comment>
<protein>
    <recommendedName>
        <fullName evidence="5">Transmembrane protein</fullName>
    </recommendedName>
</protein>
<feature type="compositionally biased region" description="Polar residues" evidence="1">
    <location>
        <begin position="235"/>
        <end position="259"/>
    </location>
</feature>
<evidence type="ECO:0000256" key="1">
    <source>
        <dbReference type="SAM" id="MobiDB-lite"/>
    </source>
</evidence>
<reference evidence="3 4" key="1">
    <citation type="journal article" date="2020" name="ISME J.">
        <title>Uncovering the hidden diversity of litter-decomposition mechanisms in mushroom-forming fungi.</title>
        <authorList>
            <person name="Floudas D."/>
            <person name="Bentzer J."/>
            <person name="Ahren D."/>
            <person name="Johansson T."/>
            <person name="Persson P."/>
            <person name="Tunlid A."/>
        </authorList>
    </citation>
    <scope>NUCLEOTIDE SEQUENCE [LARGE SCALE GENOMIC DNA]</scope>
    <source>
        <strain evidence="3 4">CBS 146.42</strain>
    </source>
</reference>
<keyword evidence="2" id="KW-0812">Transmembrane</keyword>
<dbReference type="AlphaFoldDB" id="A0A8H5FZ64"/>
<keyword evidence="4" id="KW-1185">Reference proteome</keyword>
<sequence>MRDQGTFTDRNFDGNLVYPFFLSVAVLDLCRLPEMPNPWRKGAFLLVLLASVGFKGSWAQTTDAVCLSFFDWMSNSQHQSPCVVASSLLAVCSSGSYNVDSLPDGTHYVGPVSVFSANDCQCNTVTYSLMSACAACQGRSYIAWSEWTANCPNVSLSFPEQLPTGLHVPGWAYLDPRPSDNFDQIRAQHNTNLTESLFPLPTTSAERTNSKSVKPASATTTRHSSTSNQSRTSSFETNSTTIPSSTNAPDSAASSSGNTHRANTIGGIAVGVAFMVLIVISAVTWFAHSRSTRRRMGMRLESPIEEKHNTQNPERAPHIIVEAPEDHSSSNNQTQHQMQRYIEATVPARSSSSLFSAFSSLSSRKTSDPPIPTAR</sequence>
<name>A0A8H5FZ64_9AGAR</name>
<feature type="region of interest" description="Disordered" evidence="1">
    <location>
        <begin position="196"/>
        <end position="259"/>
    </location>
</feature>
<keyword evidence="2" id="KW-1133">Transmembrane helix</keyword>
<dbReference type="OrthoDB" id="3362711at2759"/>
<evidence type="ECO:0000313" key="4">
    <source>
        <dbReference type="Proteomes" id="UP000559027"/>
    </source>
</evidence>
<evidence type="ECO:0000313" key="3">
    <source>
        <dbReference type="EMBL" id="KAF5355075.1"/>
    </source>
</evidence>
<keyword evidence="2" id="KW-0472">Membrane</keyword>
<feature type="compositionally biased region" description="Polar residues" evidence="1">
    <location>
        <begin position="196"/>
        <end position="212"/>
    </location>
</feature>
<evidence type="ECO:0008006" key="5">
    <source>
        <dbReference type="Google" id="ProtNLM"/>
    </source>
</evidence>
<evidence type="ECO:0000256" key="2">
    <source>
        <dbReference type="SAM" id="Phobius"/>
    </source>
</evidence>
<feature type="compositionally biased region" description="Polar residues" evidence="1">
    <location>
        <begin position="329"/>
        <end position="338"/>
    </location>
</feature>
<feature type="transmembrane region" description="Helical" evidence="2">
    <location>
        <begin position="265"/>
        <end position="287"/>
    </location>
</feature>
<feature type="region of interest" description="Disordered" evidence="1">
    <location>
        <begin position="325"/>
        <end position="345"/>
    </location>
</feature>
<dbReference type="Proteomes" id="UP000559027">
    <property type="component" value="Unassembled WGS sequence"/>
</dbReference>
<proteinExistence type="predicted"/>
<organism evidence="3 4">
    <name type="scientific">Leucocoprinus leucothites</name>
    <dbReference type="NCBI Taxonomy" id="201217"/>
    <lineage>
        <taxon>Eukaryota</taxon>
        <taxon>Fungi</taxon>
        <taxon>Dikarya</taxon>
        <taxon>Basidiomycota</taxon>
        <taxon>Agaricomycotina</taxon>
        <taxon>Agaricomycetes</taxon>
        <taxon>Agaricomycetidae</taxon>
        <taxon>Agaricales</taxon>
        <taxon>Agaricineae</taxon>
        <taxon>Agaricaceae</taxon>
        <taxon>Leucocoprinus</taxon>
    </lineage>
</organism>